<accession>A0AA96WKA1</accession>
<dbReference type="SUPFAM" id="SSF52129">
    <property type="entry name" value="Caspase-like"/>
    <property type="match status" value="1"/>
</dbReference>
<evidence type="ECO:0000259" key="6">
    <source>
        <dbReference type="Pfam" id="PF20703"/>
    </source>
</evidence>
<dbReference type="CDD" id="cd00200">
    <property type="entry name" value="WD40"/>
    <property type="match status" value="1"/>
</dbReference>
<dbReference type="InterPro" id="IPR011990">
    <property type="entry name" value="TPR-like_helical_dom_sf"/>
</dbReference>
<dbReference type="PROSITE" id="PS50082">
    <property type="entry name" value="WD_REPEATS_2"/>
    <property type="match status" value="5"/>
</dbReference>
<keyword evidence="1 3" id="KW-0853">WD repeat</keyword>
<feature type="domain" description="EML-like second beta-propeller" evidence="7">
    <location>
        <begin position="1241"/>
        <end position="1392"/>
    </location>
</feature>
<evidence type="ECO:0000313" key="8">
    <source>
        <dbReference type="EMBL" id="WNZ26225.1"/>
    </source>
</evidence>
<dbReference type="PROSITE" id="PS50294">
    <property type="entry name" value="WD_REPEATS_REGION"/>
    <property type="match status" value="4"/>
</dbReference>
<dbReference type="Pfam" id="PF08662">
    <property type="entry name" value="eIF2A"/>
    <property type="match status" value="1"/>
</dbReference>
<feature type="repeat" description="WD" evidence="3">
    <location>
        <begin position="1271"/>
        <end position="1312"/>
    </location>
</feature>
<dbReference type="SUPFAM" id="SSF50998">
    <property type="entry name" value="Quinoprotein alcohol dehydrogenase-like"/>
    <property type="match status" value="1"/>
</dbReference>
<keyword evidence="2" id="KW-0677">Repeat</keyword>
<dbReference type="SMART" id="SM00320">
    <property type="entry name" value="WD40"/>
    <property type="match status" value="13"/>
</dbReference>
<dbReference type="EMBL" id="CP053586">
    <property type="protein sequence ID" value="WNZ26225.1"/>
    <property type="molecule type" value="Genomic_DNA"/>
</dbReference>
<dbReference type="InterPro" id="IPR027417">
    <property type="entry name" value="P-loop_NTPase"/>
</dbReference>
<dbReference type="Pfam" id="PF00400">
    <property type="entry name" value="WD40"/>
    <property type="match status" value="4"/>
</dbReference>
<evidence type="ECO:0000256" key="3">
    <source>
        <dbReference type="PROSITE-ProRule" id="PRU00221"/>
    </source>
</evidence>
<gene>
    <name evidence="8" type="ORF">HJG54_27665</name>
</gene>
<dbReference type="Pfam" id="PF20703">
    <property type="entry name" value="nSTAND1"/>
    <property type="match status" value="1"/>
</dbReference>
<dbReference type="SUPFAM" id="SSF52540">
    <property type="entry name" value="P-loop containing nucleoside triphosphate hydrolases"/>
    <property type="match status" value="1"/>
</dbReference>
<evidence type="ECO:0000259" key="4">
    <source>
        <dbReference type="Pfam" id="PF00656"/>
    </source>
</evidence>
<dbReference type="PANTHER" id="PTHR19879">
    <property type="entry name" value="TRANSCRIPTION INITIATION FACTOR TFIID"/>
    <property type="match status" value="1"/>
</dbReference>
<dbReference type="InterPro" id="IPR001680">
    <property type="entry name" value="WD40_rpt"/>
</dbReference>
<feature type="repeat" description="WD" evidence="3">
    <location>
        <begin position="1393"/>
        <end position="1434"/>
    </location>
</feature>
<feature type="domain" description="Translation initiation factor beta propellor-like" evidence="5">
    <location>
        <begin position="1024"/>
        <end position="1122"/>
    </location>
</feature>
<dbReference type="InterPro" id="IPR049052">
    <property type="entry name" value="nSTAND1"/>
</dbReference>
<dbReference type="GO" id="GO:0006508">
    <property type="term" value="P:proteolysis"/>
    <property type="evidence" value="ECO:0007669"/>
    <property type="project" value="InterPro"/>
</dbReference>
<dbReference type="Gene3D" id="3.40.50.1460">
    <property type="match status" value="1"/>
</dbReference>
<dbReference type="GO" id="GO:0004197">
    <property type="term" value="F:cysteine-type endopeptidase activity"/>
    <property type="evidence" value="ECO:0007669"/>
    <property type="project" value="InterPro"/>
</dbReference>
<dbReference type="InterPro" id="IPR019775">
    <property type="entry name" value="WD40_repeat_CS"/>
</dbReference>
<evidence type="ECO:0000259" key="5">
    <source>
        <dbReference type="Pfam" id="PF08662"/>
    </source>
</evidence>
<name>A0AA96WKA1_9CYAN</name>
<sequence length="1660" mass="182661">MPSFQTSYAVVIGISSYQNGISPLQTAVNDAKAIAHALETEHQYTTTLLLDEQATQANLIELLQAKLPQLLSEDDRLLFYFAGHGIALNKDDDGPQGYLIPQDAKLGDSTSYLPMQKVAAALSELPCRHCLVILDCCFAGAFHWSSTRKLFPVGEVIHKERYDCFIQDPAWQVITSASHDQAAWDSLQLKDDRGTDAQRTQHSPFAVALLDALAGMADAYPPAQADKPAGDGVMTATELYLYLRDRVEGATNQQNGRQTPGIWCLKKHDKGEYIFLTPGHELNLPPAPPLDGSKNPYRGLEAFDEQHSHLFFGRTALTQKLYEMVAQHSLTVVLGASGSGKSSLVKAGLLPYLRQAERQPIWAVLPPFRPGDSPFKALNLALESVNLPAIAHPEAAGPSHLTPAQRLATWFSANPHTHLLVVIDQFEEMVTLCEDKDAQQQFLQLLIDAIVAHPHQFHLVLTLRSDFEPQFCDTALEPYWKEARFVVPAMTREELREAIEKPACAKVVYFEPHRLVDQLIDEVAQMPGGLPLLSFTLHELYLKLANRYAEAAKTGAIVPRAITHQDYHDLGGVSRALTQRADQEYNKLVKQDSAYAVTIRNVLLRMVAAGSELVRRQVPASELDYPEPENKRVQTVIQQFAAARLLVSGTDIDGQSYVEPAHDVLVRGWQRLLKWKQRNLQNVVLQRELTPDATRWAAERHKKESVGLLWNGDPRLPLVEAIRNSQTDNWLNAIETEFIDRSLQRQCRNRRVRWITGIGVIAGMALFSFYASYQQRIAQDQSRKSIARELAAQSEAIRESNEPLTTSVLVAMESLHSAILTEGTTALLNSLSSLAYREPNSLDLGNVERALLSANGRYVATSVKSSKQQIQIKEISNGREIAKLNTEGDITAVASSPNQRLIVAGSGIVQIWDLNTQQVIARIKVEKPVNLLALSPDGKWLATADKEAKTAQLWQVNSKTAVAQIEHGANLNSIVFSPDSQSLATAGGPTARLWSISRNKNATEEVTVTPSAMFNYEVVDTVLDVTYSPDGSKLATASREGVQVWEIESKRRIAHLNQDQAVSRVVFSPNGEFVATAGFGDENDMVQIWEIANSKELSRLSHGAGVWDLAYSAGGDALTTTSRDGKTQTWRLGSQLEVTRLEHQSGVTDLAYSRDGKFIVTAGGETARVWEVSSAHSVVEINSKAPVLGTAFSPNGASVAIANFSNQVKTAQIWQISGEQEVARAQKTTVIDYKAGFFRIAYSPDGQYLATASGDGTAHVWEVSTGEQVTQMHHKKPVRAVAYSPDGQYLATAGDDGTARVWEVKSGQSIAVVNHKKPVTAVAFSPDGQFIATASRDRTARIWNVSTNREVMKLSHRKMVVAIAYSNNGQFIATASGQTAQVWDAKSGQQVALMYHKRAVSAVAFSPDDQSLATASRDGIARIWRVANLREIACQRLDRNLTAEEWEQYVGRPLTDYRKTCPERPVHPSLIATAKALAEAGDLKAAVPIFQRIQALEPDTDLNPDTPRHDQNIRAVAELLSVPAKVEQAERLVQSGEVRQAITVLKQAMRLNPTAAIFADAQTWNRFCWFGSLANQAALVMVACEKAVALAPKDGTVLTSRGLARALSGNPTGAIEDFQASLGSIQDDDAKAQRRRWVEQLRAGENPFPETELAKLRQTN</sequence>
<feature type="repeat" description="WD" evidence="3">
    <location>
        <begin position="1312"/>
        <end position="1353"/>
    </location>
</feature>
<dbReference type="InterPro" id="IPR013979">
    <property type="entry name" value="TIF_beta_prop-like"/>
</dbReference>
<dbReference type="PANTHER" id="PTHR19879:SF9">
    <property type="entry name" value="TRANSCRIPTION INITIATION FACTOR TFIID SUBUNIT 5"/>
    <property type="match status" value="1"/>
</dbReference>
<evidence type="ECO:0000256" key="2">
    <source>
        <dbReference type="ARBA" id="ARBA00022737"/>
    </source>
</evidence>
<feature type="domain" description="Peptidase C14 caspase" evidence="4">
    <location>
        <begin position="7"/>
        <end position="264"/>
    </location>
</feature>
<dbReference type="InterPro" id="IPR055442">
    <property type="entry name" value="Beta-prop_EML-like_2nd"/>
</dbReference>
<dbReference type="PROSITE" id="PS00678">
    <property type="entry name" value="WD_REPEATS_1"/>
    <property type="match status" value="3"/>
</dbReference>
<evidence type="ECO:0000259" key="7">
    <source>
        <dbReference type="Pfam" id="PF23414"/>
    </source>
</evidence>
<evidence type="ECO:0008006" key="9">
    <source>
        <dbReference type="Google" id="ProtNLM"/>
    </source>
</evidence>
<dbReference type="InterPro" id="IPR011600">
    <property type="entry name" value="Pept_C14_caspase"/>
</dbReference>
<dbReference type="InterPro" id="IPR029030">
    <property type="entry name" value="Caspase-like_dom_sf"/>
</dbReference>
<proteinExistence type="predicted"/>
<dbReference type="RefSeq" id="WP_316432461.1">
    <property type="nucleotide sequence ID" value="NZ_CP053586.1"/>
</dbReference>
<dbReference type="Pfam" id="PF23414">
    <property type="entry name" value="Beta-prop_EML_2"/>
    <property type="match status" value="1"/>
</dbReference>
<reference evidence="8" key="1">
    <citation type="submission" date="2020-05" db="EMBL/GenBank/DDBJ databases">
        <authorList>
            <person name="Zhu T."/>
            <person name="Keshari N."/>
            <person name="Lu X."/>
        </authorList>
    </citation>
    <scope>NUCLEOTIDE SEQUENCE</scope>
    <source>
        <strain evidence="8">NK1-12</strain>
    </source>
</reference>
<protein>
    <recommendedName>
        <fullName evidence="9">Peptidase C14 caspase domain-containing protein</fullName>
    </recommendedName>
</protein>
<feature type="domain" description="Novel STAND NTPase 1" evidence="6">
    <location>
        <begin position="296"/>
        <end position="703"/>
    </location>
</feature>
<evidence type="ECO:0000256" key="1">
    <source>
        <dbReference type="ARBA" id="ARBA00022574"/>
    </source>
</evidence>
<dbReference type="InterPro" id="IPR015943">
    <property type="entry name" value="WD40/YVTN_repeat-like_dom_sf"/>
</dbReference>
<dbReference type="Gene3D" id="2.130.10.10">
    <property type="entry name" value="YVTN repeat-like/Quinoprotein amine dehydrogenase"/>
    <property type="match status" value="5"/>
</dbReference>
<dbReference type="Gene3D" id="1.25.40.10">
    <property type="entry name" value="Tetratricopeptide repeat domain"/>
    <property type="match status" value="1"/>
</dbReference>
<dbReference type="Pfam" id="PF00656">
    <property type="entry name" value="Peptidase_C14"/>
    <property type="match status" value="1"/>
</dbReference>
<feature type="repeat" description="WD" evidence="3">
    <location>
        <begin position="1099"/>
        <end position="1140"/>
    </location>
</feature>
<dbReference type="InterPro" id="IPR036322">
    <property type="entry name" value="WD40_repeat_dom_sf"/>
</dbReference>
<dbReference type="InterPro" id="IPR011047">
    <property type="entry name" value="Quinoprotein_ADH-like_sf"/>
</dbReference>
<dbReference type="SUPFAM" id="SSF50978">
    <property type="entry name" value="WD40 repeat-like"/>
    <property type="match status" value="1"/>
</dbReference>
<feature type="repeat" description="WD" evidence="3">
    <location>
        <begin position="1230"/>
        <end position="1271"/>
    </location>
</feature>
<organism evidence="8">
    <name type="scientific">Leptolyngbya sp. NK1-12</name>
    <dbReference type="NCBI Taxonomy" id="2547451"/>
    <lineage>
        <taxon>Bacteria</taxon>
        <taxon>Bacillati</taxon>
        <taxon>Cyanobacteriota</taxon>
        <taxon>Cyanophyceae</taxon>
        <taxon>Leptolyngbyales</taxon>
        <taxon>Leptolyngbyaceae</taxon>
        <taxon>Leptolyngbya group</taxon>
        <taxon>Leptolyngbya</taxon>
    </lineage>
</organism>
<dbReference type="SUPFAM" id="SSF48452">
    <property type="entry name" value="TPR-like"/>
    <property type="match status" value="1"/>
</dbReference>